<accession>A0A327QIX5</accession>
<dbReference type="SUPFAM" id="SSF56601">
    <property type="entry name" value="beta-lactamase/transpeptidase-like"/>
    <property type="match status" value="1"/>
</dbReference>
<sequence length="380" mass="43068">MLMKNYSPFLLIFLLFAFNNCGGQKRIRSTEYTYTIPAQLADSIAIGNLQEVGIDSLPIIQLTQLILADTFPNIHSLLIYKNNKLVYENYFAGKDEEIGRKLGYIEHGLNDLHDCRSITKSITSACIGIAVKNGFINNIDHPIASYFPQYAKHFTGQKQQITIRHLLNMTSGLEWNEDISYRDPRNSELQMDGSADPIEFIISRNMVAAPGTTWNYNGGNTQLLAQIIQKVSGQNIAKFAEQHLFKPLGIQQYEWRSLYKDVPAAASGLRLRSRDLLKFGTLYMHEGAGIVTPNWVKQSLQEPIKRPSKRDSDAGYGFQYWTYTINGIPIQEAKGNGGQRIFFCQQYQLLVVITAGNYNNWDIINDSKAAFEKYILPAMQ</sequence>
<dbReference type="AlphaFoldDB" id="A0A327QIX5"/>
<reference evidence="2 3" key="1">
    <citation type="submission" date="2018-06" db="EMBL/GenBank/DDBJ databases">
        <title>Genomic Encyclopedia of Archaeal and Bacterial Type Strains, Phase II (KMG-II): from individual species to whole genera.</title>
        <authorList>
            <person name="Goeker M."/>
        </authorList>
    </citation>
    <scope>NUCLEOTIDE SEQUENCE [LARGE SCALE GENOMIC DNA]</scope>
    <source>
        <strain evidence="2 3">DSM 23857</strain>
    </source>
</reference>
<comment type="caution">
    <text evidence="2">The sequence shown here is derived from an EMBL/GenBank/DDBJ whole genome shotgun (WGS) entry which is preliminary data.</text>
</comment>
<proteinExistence type="predicted"/>
<dbReference type="PANTHER" id="PTHR43283">
    <property type="entry name" value="BETA-LACTAMASE-RELATED"/>
    <property type="match status" value="1"/>
</dbReference>
<gene>
    <name evidence="2" type="ORF">LX64_03180</name>
</gene>
<dbReference type="Pfam" id="PF00144">
    <property type="entry name" value="Beta-lactamase"/>
    <property type="match status" value="1"/>
</dbReference>
<organism evidence="2 3">
    <name type="scientific">Chitinophaga skermanii</name>
    <dbReference type="NCBI Taxonomy" id="331697"/>
    <lineage>
        <taxon>Bacteria</taxon>
        <taxon>Pseudomonadati</taxon>
        <taxon>Bacteroidota</taxon>
        <taxon>Chitinophagia</taxon>
        <taxon>Chitinophagales</taxon>
        <taxon>Chitinophagaceae</taxon>
        <taxon>Chitinophaga</taxon>
    </lineage>
</organism>
<dbReference type="RefSeq" id="WP_158538637.1">
    <property type="nucleotide sequence ID" value="NZ_QLLL01000005.1"/>
</dbReference>
<dbReference type="PANTHER" id="PTHR43283:SF7">
    <property type="entry name" value="BETA-LACTAMASE-RELATED DOMAIN-CONTAINING PROTEIN"/>
    <property type="match status" value="1"/>
</dbReference>
<dbReference type="InterPro" id="IPR012338">
    <property type="entry name" value="Beta-lactam/transpept-like"/>
</dbReference>
<evidence type="ECO:0000259" key="1">
    <source>
        <dbReference type="Pfam" id="PF00144"/>
    </source>
</evidence>
<feature type="domain" description="Beta-lactamase-related" evidence="1">
    <location>
        <begin position="76"/>
        <end position="355"/>
    </location>
</feature>
<dbReference type="Gene3D" id="3.40.710.10">
    <property type="entry name" value="DD-peptidase/beta-lactamase superfamily"/>
    <property type="match status" value="1"/>
</dbReference>
<keyword evidence="3" id="KW-1185">Reference proteome</keyword>
<dbReference type="OrthoDB" id="1185352at2"/>
<dbReference type="EMBL" id="QLLL01000005">
    <property type="protein sequence ID" value="RAJ04300.1"/>
    <property type="molecule type" value="Genomic_DNA"/>
</dbReference>
<protein>
    <submittedName>
        <fullName evidence="2">CubicO group peptidase (Beta-lactamase class C family)</fullName>
    </submittedName>
</protein>
<name>A0A327QIX5_9BACT</name>
<dbReference type="InterPro" id="IPR050789">
    <property type="entry name" value="Diverse_Enzym_Activities"/>
</dbReference>
<dbReference type="Proteomes" id="UP000249547">
    <property type="component" value="Unassembled WGS sequence"/>
</dbReference>
<evidence type="ECO:0000313" key="3">
    <source>
        <dbReference type="Proteomes" id="UP000249547"/>
    </source>
</evidence>
<dbReference type="InterPro" id="IPR001466">
    <property type="entry name" value="Beta-lactam-related"/>
</dbReference>
<evidence type="ECO:0000313" key="2">
    <source>
        <dbReference type="EMBL" id="RAJ04300.1"/>
    </source>
</evidence>